<feature type="region of interest" description="Disordered" evidence="1">
    <location>
        <begin position="139"/>
        <end position="163"/>
    </location>
</feature>
<name>A0A450TQK4_9GAMM</name>
<reference evidence="2" key="1">
    <citation type="submission" date="2019-02" db="EMBL/GenBank/DDBJ databases">
        <authorList>
            <person name="Gruber-Vodicka R. H."/>
            <person name="Seah K. B. B."/>
        </authorList>
    </citation>
    <scope>NUCLEOTIDE SEQUENCE</scope>
    <source>
        <strain evidence="2">BECK_BZ163</strain>
        <strain evidence="4">BECK_BZ164</strain>
        <strain evidence="3">BECK_BZ165</strain>
    </source>
</reference>
<dbReference type="AlphaFoldDB" id="A0A450TQK4"/>
<evidence type="ECO:0000313" key="4">
    <source>
        <dbReference type="EMBL" id="VFK20907.1"/>
    </source>
</evidence>
<evidence type="ECO:0000256" key="1">
    <source>
        <dbReference type="SAM" id="MobiDB-lite"/>
    </source>
</evidence>
<feature type="region of interest" description="Disordered" evidence="1">
    <location>
        <begin position="1"/>
        <end position="26"/>
    </location>
</feature>
<sequence>MRTKLRFFPTRHSRNQDESRGFPGHFVQDSGSTVNKGLITRLPRALLGAILVFFAPMGASAGDVAAEKMITGEIVEFSADTVQQIPNQDPVPGKLYVSKGKIRMEIGAGDEHRIIIFDSTAKKTLHLNPARKEYMEVQWPTGKSDRSHASTRQPLPGDPNHLCTSPQLECTMLGKGEKIGDRTTEKWEIVRKIQMDGQKPRTMRFLVWVDRKLGANVREERYLDGEIQGSSEFRDIKEGVQPETLFQVPTNYQRVPVPSPQSPAH</sequence>
<feature type="compositionally biased region" description="Basic residues" evidence="1">
    <location>
        <begin position="1"/>
        <end position="13"/>
    </location>
</feature>
<dbReference type="EMBL" id="CAADEZ010000544">
    <property type="protein sequence ID" value="VFJ70362.1"/>
    <property type="molecule type" value="Genomic_DNA"/>
</dbReference>
<evidence type="ECO:0000313" key="3">
    <source>
        <dbReference type="EMBL" id="VFJ72583.1"/>
    </source>
</evidence>
<accession>A0A450TQK4</accession>
<evidence type="ECO:0000313" key="2">
    <source>
        <dbReference type="EMBL" id="VFJ70362.1"/>
    </source>
</evidence>
<organism evidence="2">
    <name type="scientific">Candidatus Kentrum sp. FM</name>
    <dbReference type="NCBI Taxonomy" id="2126340"/>
    <lineage>
        <taxon>Bacteria</taxon>
        <taxon>Pseudomonadati</taxon>
        <taxon>Pseudomonadota</taxon>
        <taxon>Gammaproteobacteria</taxon>
        <taxon>Candidatus Kentrum</taxon>
    </lineage>
</organism>
<protein>
    <recommendedName>
        <fullName evidence="5">DUF4412 domain-containing protein</fullName>
    </recommendedName>
</protein>
<dbReference type="EMBL" id="CAADFA010000660">
    <property type="protein sequence ID" value="VFJ72583.1"/>
    <property type="molecule type" value="Genomic_DNA"/>
</dbReference>
<evidence type="ECO:0008006" key="5">
    <source>
        <dbReference type="Google" id="ProtNLM"/>
    </source>
</evidence>
<dbReference type="EMBL" id="CAADFL010000741">
    <property type="protein sequence ID" value="VFK20907.1"/>
    <property type="molecule type" value="Genomic_DNA"/>
</dbReference>
<gene>
    <name evidence="2" type="ORF">BECKFM1743A_GA0114220_105443</name>
    <name evidence="4" type="ORF">BECKFM1743B_GA0114221_107412</name>
    <name evidence="3" type="ORF">BECKFM1743C_GA0114222_106602</name>
</gene>
<proteinExistence type="predicted"/>